<evidence type="ECO:0000313" key="1">
    <source>
        <dbReference type="Proteomes" id="UP000887580"/>
    </source>
</evidence>
<organism evidence="1 2">
    <name type="scientific">Panagrolaimus sp. PS1159</name>
    <dbReference type="NCBI Taxonomy" id="55785"/>
    <lineage>
        <taxon>Eukaryota</taxon>
        <taxon>Metazoa</taxon>
        <taxon>Ecdysozoa</taxon>
        <taxon>Nematoda</taxon>
        <taxon>Chromadorea</taxon>
        <taxon>Rhabditida</taxon>
        <taxon>Tylenchina</taxon>
        <taxon>Panagrolaimomorpha</taxon>
        <taxon>Panagrolaimoidea</taxon>
        <taxon>Panagrolaimidae</taxon>
        <taxon>Panagrolaimus</taxon>
    </lineage>
</organism>
<proteinExistence type="predicted"/>
<dbReference type="Proteomes" id="UP000887580">
    <property type="component" value="Unplaced"/>
</dbReference>
<sequence>MNKLKKFSSSISDLFRTTSLKYEVEEEQISIAERYPLHNASVFGNSVEVEFLLNSNRNCANQEDDRGRIPLHYSVQHHSTYISQLLIKYGANVDSIDYTEATPAHFAAKEGQVENSCLLLTFGADFCVCDKIGKTAFDVAAEEGHIELIKFLIKQNCHQTLLSRMEYSETKPINTPLHLAARNGHVEIVYLLFNAGFPLNYKTSQGTALHEGVKHGKLQVVRLLLYLGIDSTAFDSYNLTAEDYGIQVISRNPVTAPAILELLEGLY</sequence>
<evidence type="ECO:0000313" key="2">
    <source>
        <dbReference type="WBParaSite" id="PS1159_v2.g14575.t1"/>
    </source>
</evidence>
<protein>
    <submittedName>
        <fullName evidence="2">Uncharacterized protein</fullName>
    </submittedName>
</protein>
<dbReference type="WBParaSite" id="PS1159_v2.g14575.t1">
    <property type="protein sequence ID" value="PS1159_v2.g14575.t1"/>
    <property type="gene ID" value="PS1159_v2.g14575"/>
</dbReference>
<name>A0AC35F6V9_9BILA</name>
<accession>A0AC35F6V9</accession>
<reference evidence="2" key="1">
    <citation type="submission" date="2022-11" db="UniProtKB">
        <authorList>
            <consortium name="WormBaseParasite"/>
        </authorList>
    </citation>
    <scope>IDENTIFICATION</scope>
</reference>